<organism evidence="4 5">
    <name type="scientific">Candidatus Shapirobacteria bacterium CG_4_9_14_0_2_um_filter_39_11</name>
    <dbReference type="NCBI Taxonomy" id="1974478"/>
    <lineage>
        <taxon>Bacteria</taxon>
        <taxon>Candidatus Shapironibacteriota</taxon>
    </lineage>
</organism>
<evidence type="ECO:0000313" key="4">
    <source>
        <dbReference type="EMBL" id="PJC27926.1"/>
    </source>
</evidence>
<feature type="domain" description="Glycosyltransferase subfamily 4-like N-terminal" evidence="3">
    <location>
        <begin position="13"/>
        <end position="203"/>
    </location>
</feature>
<comment type="caution">
    <text evidence="4">The sequence shown here is derived from an EMBL/GenBank/DDBJ whole genome shotgun (WGS) entry which is preliminary data.</text>
</comment>
<evidence type="ECO:0000259" key="2">
    <source>
        <dbReference type="Pfam" id="PF00534"/>
    </source>
</evidence>
<dbReference type="EMBL" id="PFSF01000066">
    <property type="protein sequence ID" value="PJC27926.1"/>
    <property type="molecule type" value="Genomic_DNA"/>
</dbReference>
<gene>
    <name evidence="4" type="ORF">CO054_02895</name>
</gene>
<evidence type="ECO:0000256" key="1">
    <source>
        <dbReference type="ARBA" id="ARBA00022679"/>
    </source>
</evidence>
<feature type="domain" description="Glycosyl transferase family 1" evidence="2">
    <location>
        <begin position="223"/>
        <end position="378"/>
    </location>
</feature>
<dbReference type="Proteomes" id="UP000229816">
    <property type="component" value="Unassembled WGS sequence"/>
</dbReference>
<dbReference type="InterPro" id="IPR001296">
    <property type="entry name" value="Glyco_trans_1"/>
</dbReference>
<evidence type="ECO:0008006" key="6">
    <source>
        <dbReference type="Google" id="ProtNLM"/>
    </source>
</evidence>
<dbReference type="CDD" id="cd03801">
    <property type="entry name" value="GT4_PimA-like"/>
    <property type="match status" value="1"/>
</dbReference>
<dbReference type="InterPro" id="IPR028098">
    <property type="entry name" value="Glyco_trans_4-like_N"/>
</dbReference>
<dbReference type="SUPFAM" id="SSF53756">
    <property type="entry name" value="UDP-Glycosyltransferase/glycogen phosphorylase"/>
    <property type="match status" value="1"/>
</dbReference>
<reference evidence="5" key="1">
    <citation type="submission" date="2017-09" db="EMBL/GenBank/DDBJ databases">
        <title>Depth-based differentiation of microbial function through sediment-hosted aquifers and enrichment of novel symbionts in the deep terrestrial subsurface.</title>
        <authorList>
            <person name="Probst A.J."/>
            <person name="Ladd B."/>
            <person name="Jarett J.K."/>
            <person name="Geller-Mcgrath D.E."/>
            <person name="Sieber C.M.K."/>
            <person name="Emerson J.B."/>
            <person name="Anantharaman K."/>
            <person name="Thomas B.C."/>
            <person name="Malmstrom R."/>
            <person name="Stieglmeier M."/>
            <person name="Klingl A."/>
            <person name="Woyke T."/>
            <person name="Ryan C.M."/>
            <person name="Banfield J.F."/>
        </authorList>
    </citation>
    <scope>NUCLEOTIDE SEQUENCE [LARGE SCALE GENOMIC DNA]</scope>
</reference>
<accession>A0A2M8ES86</accession>
<dbReference type="PANTHER" id="PTHR46401:SF2">
    <property type="entry name" value="GLYCOSYLTRANSFERASE WBBK-RELATED"/>
    <property type="match status" value="1"/>
</dbReference>
<evidence type="ECO:0000313" key="5">
    <source>
        <dbReference type="Proteomes" id="UP000229816"/>
    </source>
</evidence>
<protein>
    <recommendedName>
        <fullName evidence="6">Glycosyltransferase family 1 protein</fullName>
    </recommendedName>
</protein>
<dbReference type="Pfam" id="PF13439">
    <property type="entry name" value="Glyco_transf_4"/>
    <property type="match status" value="1"/>
</dbReference>
<dbReference type="GO" id="GO:0016757">
    <property type="term" value="F:glycosyltransferase activity"/>
    <property type="evidence" value="ECO:0007669"/>
    <property type="project" value="InterPro"/>
</dbReference>
<evidence type="ECO:0000259" key="3">
    <source>
        <dbReference type="Pfam" id="PF13439"/>
    </source>
</evidence>
<dbReference type="Gene3D" id="3.40.50.2000">
    <property type="entry name" value="Glycogen Phosphorylase B"/>
    <property type="match status" value="2"/>
</dbReference>
<dbReference type="Pfam" id="PF00534">
    <property type="entry name" value="Glycos_transf_1"/>
    <property type="match status" value="1"/>
</dbReference>
<dbReference type="PANTHER" id="PTHR46401">
    <property type="entry name" value="GLYCOSYLTRANSFERASE WBBK-RELATED"/>
    <property type="match status" value="1"/>
</dbReference>
<name>A0A2M8ES86_9BACT</name>
<keyword evidence="1" id="KW-0808">Transferase</keyword>
<proteinExistence type="predicted"/>
<sequence>MNILILNPNITTGGAQKTVLNLAYYLQKLGNNVWVFTTLIDKKALTEKFRNLKFIETKNQVLKKGGVTSRYQNIDNLFILLVRLIKIRFELMRIIEKNNIDVIIAHQQPFNWVLAFYFKCPMIWNCFEPVALWRPKDKNYFPLRVEENNFIQDILERVYEWVDKKIIRYGIKHIFVLSELTQRQIYNLYGKRAIVFHPGIDPDLLNQKINLKALKKYNLSPNFNILQIGQFTYEKNQLLTIDVFKKIQQKIPEAKLILIGDGALRSRIEEKIKKSRLNKSIILTGRLPLNSSLLAAFYQKADVLVFPSLIQSWGLVPFEALAFGTIPLVSEKCGSAGVIEKEKIGLVMKLNLNDYYRKLIYIYKHKEKVREMAAEGKKYTLTHLTYKVYSQKIQEQLWKLQ</sequence>
<dbReference type="AlphaFoldDB" id="A0A2M8ES86"/>